<feature type="compositionally biased region" description="Polar residues" evidence="2">
    <location>
        <begin position="982"/>
        <end position="992"/>
    </location>
</feature>
<dbReference type="EMBL" id="NDIQ01000021">
    <property type="protein sequence ID" value="PRT55332.1"/>
    <property type="molecule type" value="Genomic_DNA"/>
</dbReference>
<dbReference type="PROSITE" id="PS50030">
    <property type="entry name" value="UBA"/>
    <property type="match status" value="1"/>
</dbReference>
<dbReference type="SUPFAM" id="SSF57997">
    <property type="entry name" value="Tropomyosin"/>
    <property type="match status" value="1"/>
</dbReference>
<evidence type="ECO:0000313" key="7">
    <source>
        <dbReference type="Proteomes" id="UP000238350"/>
    </source>
</evidence>
<dbReference type="SUPFAM" id="SSF47473">
    <property type="entry name" value="EF-hand"/>
    <property type="match status" value="3"/>
</dbReference>
<dbReference type="SUPFAM" id="SSF46934">
    <property type="entry name" value="UBA-like"/>
    <property type="match status" value="1"/>
</dbReference>
<dbReference type="PANTHER" id="PTHR11216:SF170">
    <property type="entry name" value="DYNAMIN ASSOCIATED PROTEIN 160, ISOFORM D"/>
    <property type="match status" value="1"/>
</dbReference>
<feature type="compositionally biased region" description="Polar residues" evidence="2">
    <location>
        <begin position="917"/>
        <end position="928"/>
    </location>
</feature>
<accession>A0A2T0FK24</accession>
<dbReference type="InterPro" id="IPR009060">
    <property type="entry name" value="UBA-like_sf"/>
</dbReference>
<dbReference type="Pfam" id="PF12763">
    <property type="entry name" value="EH"/>
    <property type="match status" value="3"/>
</dbReference>
<dbReference type="STRING" id="45607.A0A2T0FK24"/>
<dbReference type="Proteomes" id="UP000238350">
    <property type="component" value="Unassembled WGS sequence"/>
</dbReference>
<comment type="caution">
    <text evidence="6">The sequence shown here is derived from an EMBL/GenBank/DDBJ whole genome shotgun (WGS) entry which is preliminary data.</text>
</comment>
<evidence type="ECO:0000256" key="1">
    <source>
        <dbReference type="SAM" id="Coils"/>
    </source>
</evidence>
<evidence type="ECO:0000259" key="3">
    <source>
        <dbReference type="PROSITE" id="PS50030"/>
    </source>
</evidence>
<evidence type="ECO:0000259" key="5">
    <source>
        <dbReference type="PROSITE" id="PS50222"/>
    </source>
</evidence>
<dbReference type="InterPro" id="IPR015940">
    <property type="entry name" value="UBA"/>
</dbReference>
<feature type="domain" description="EH" evidence="4">
    <location>
        <begin position="17"/>
        <end position="113"/>
    </location>
</feature>
<name>A0A2T0FK24_9ASCO</name>
<dbReference type="PROSITE" id="PS50031">
    <property type="entry name" value="EH"/>
    <property type="match status" value="3"/>
</dbReference>
<organism evidence="6 7">
    <name type="scientific">Wickerhamiella sorbophila</name>
    <dbReference type="NCBI Taxonomy" id="45607"/>
    <lineage>
        <taxon>Eukaryota</taxon>
        <taxon>Fungi</taxon>
        <taxon>Dikarya</taxon>
        <taxon>Ascomycota</taxon>
        <taxon>Saccharomycotina</taxon>
        <taxon>Dipodascomycetes</taxon>
        <taxon>Dipodascales</taxon>
        <taxon>Trichomonascaceae</taxon>
        <taxon>Wickerhamiella</taxon>
    </lineage>
</organism>
<reference evidence="6 7" key="1">
    <citation type="submission" date="2017-04" db="EMBL/GenBank/DDBJ databases">
        <title>Genome sequencing of [Candida] sorbophila.</title>
        <authorList>
            <person name="Ahn J.O."/>
        </authorList>
    </citation>
    <scope>NUCLEOTIDE SEQUENCE [LARGE SCALE GENOMIC DNA]</scope>
    <source>
        <strain evidence="6 7">DS02</strain>
    </source>
</reference>
<evidence type="ECO:0000313" key="6">
    <source>
        <dbReference type="EMBL" id="PRT55332.1"/>
    </source>
</evidence>
<evidence type="ECO:0000256" key="2">
    <source>
        <dbReference type="SAM" id="MobiDB-lite"/>
    </source>
</evidence>
<dbReference type="PANTHER" id="PTHR11216">
    <property type="entry name" value="EH DOMAIN"/>
    <property type="match status" value="1"/>
</dbReference>
<dbReference type="GO" id="GO:0005737">
    <property type="term" value="C:cytoplasm"/>
    <property type="evidence" value="ECO:0007669"/>
    <property type="project" value="TreeGrafter"/>
</dbReference>
<dbReference type="GO" id="GO:0005886">
    <property type="term" value="C:plasma membrane"/>
    <property type="evidence" value="ECO:0007669"/>
    <property type="project" value="TreeGrafter"/>
</dbReference>
<sequence>MSGATSGSPGITLTPEETRLFGQLFSQHDTEGTGIILGDSARPLFERSGLPAKTLGQIWQLADVENRGFLDQIGFSKSLRMIYHVQHGKLLGPRLMTIPSGLPSFDHTPAPAEAVPAGPSQPEPAAAPASVASPVSSTRIPPLSTSDKQRFGSLFDRSTTGPTIDGNVAKDIFLKAHLPPDVLGKIWNLVDVQSRGSLTRNEFVLAMHLIQALISRTISEVPTSLPSGWIPWLEGASNHGARGSVSSVGSAAAPGPINWTITSSQLAQYKKYFDSLDTQKKGVLGGSETVPFLTQSKLGEEVLAQVWDLADLQGQGQFTPVEFSIAMYLIQAKLAGHELPEILPPTLLSSSKGSPSRVMSPVSSPSPKLQPSGTGSRPAPPTARAPTRTTTASSLSDLVSLDDYFKPMEPTQAPASAQSTGLAPVQRPGFTGPGIPASKEISSPEGIPMPSPGGIAAAAGAGAFAGAAATFVPSSSFGQKLINHTPASNNARVVEDAQGAVSKLNSDVNEHQAKLTQISSESKAADEQLSVITSQKLKLEQQIITLRQSYDSEASKVHQTQQELRKMQEAIQQLEKDQKLRESGLQALASQFEADNTKLTEAKTQHETLLARVAELEEQHTTHKTNLENLNVESENIRGQTETHNQRIAALEVELQQTLDAIESAKLVRDDAAAKVRIAEERAERLEAEVSATQQQHRSLLAETEQLVTAAAAHDKRAAAAEHTLAETHASIASEQSRQASVSQVGQQSSIPAVAAGAAGVVAGAAAAVAAAAGVSANSSPVSTHQTQPTDTPHSSPPNSDYTGYPAEVPNIPSFTLPMARPQSATSSVVNNPPQSVRGDLDVSQPQSPDFTTSEPVSGLVPPENLKLSDAGREVDDTDSFEFVDAREGEGRDEAKFASTGTLIQEEAPTTDFGAIQQLSVSESTETATDVGAEPVADTAEPVASAATAVDQPKRGDDFADAFDDLEEAVEDAEEDDFSGFGNASAQSTPNPTAAGPDEWQKLFEDASAAIPGASGPHEDAILELTSMGFGRQEVLAALERTDYNVSEATNILLDQE</sequence>
<feature type="region of interest" description="Disordered" evidence="2">
    <location>
        <begin position="407"/>
        <end position="450"/>
    </location>
</feature>
<dbReference type="SMART" id="SM00027">
    <property type="entry name" value="EH"/>
    <property type="match status" value="3"/>
</dbReference>
<feature type="compositionally biased region" description="Basic and acidic residues" evidence="2">
    <location>
        <begin position="884"/>
        <end position="896"/>
    </location>
</feature>
<dbReference type="InterPro" id="IPR002048">
    <property type="entry name" value="EF_hand_dom"/>
</dbReference>
<dbReference type="CDD" id="cd00052">
    <property type="entry name" value="EH"/>
    <property type="match status" value="3"/>
</dbReference>
<dbReference type="InterPro" id="IPR000261">
    <property type="entry name" value="EH_dom"/>
</dbReference>
<dbReference type="SMART" id="SM00165">
    <property type="entry name" value="UBA"/>
    <property type="match status" value="1"/>
</dbReference>
<dbReference type="PROSITE" id="PS50222">
    <property type="entry name" value="EF_HAND_2"/>
    <property type="match status" value="1"/>
</dbReference>
<protein>
    <submittedName>
        <fullName evidence="6">EH domain-containing and endocytosis protein 1</fullName>
    </submittedName>
</protein>
<keyword evidence="7" id="KW-1185">Reference proteome</keyword>
<keyword evidence="1" id="KW-0175">Coiled coil</keyword>
<feature type="domain" description="EH" evidence="4">
    <location>
        <begin position="265"/>
        <end position="354"/>
    </location>
</feature>
<feature type="compositionally biased region" description="Polar residues" evidence="2">
    <location>
        <begin position="823"/>
        <end position="835"/>
    </location>
</feature>
<dbReference type="GO" id="GO:0005509">
    <property type="term" value="F:calcium ion binding"/>
    <property type="evidence" value="ECO:0007669"/>
    <property type="project" value="InterPro"/>
</dbReference>
<feature type="compositionally biased region" description="Polar residues" evidence="2">
    <location>
        <begin position="778"/>
        <end position="802"/>
    </location>
</feature>
<feature type="region of interest" description="Disordered" evidence="2">
    <location>
        <begin position="778"/>
        <end position="998"/>
    </location>
</feature>
<dbReference type="GO" id="GO:0006897">
    <property type="term" value="P:endocytosis"/>
    <property type="evidence" value="ECO:0007669"/>
    <property type="project" value="TreeGrafter"/>
</dbReference>
<feature type="region of interest" description="Disordered" evidence="2">
    <location>
        <begin position="346"/>
        <end position="393"/>
    </location>
</feature>
<dbReference type="Gene3D" id="1.10.8.10">
    <property type="entry name" value="DNA helicase RuvA subunit, C-terminal domain"/>
    <property type="match status" value="1"/>
</dbReference>
<feature type="compositionally biased region" description="Low complexity" evidence="2">
    <location>
        <begin position="116"/>
        <end position="137"/>
    </location>
</feature>
<dbReference type="AlphaFoldDB" id="A0A2T0FK24"/>
<feature type="region of interest" description="Disordered" evidence="2">
    <location>
        <begin position="102"/>
        <end position="143"/>
    </location>
</feature>
<dbReference type="OrthoDB" id="524326at2759"/>
<dbReference type="InterPro" id="IPR011992">
    <property type="entry name" value="EF-hand-dom_pair"/>
</dbReference>
<feature type="domain" description="EH" evidence="4">
    <location>
        <begin position="147"/>
        <end position="231"/>
    </location>
</feature>
<dbReference type="RefSeq" id="XP_024665277.1">
    <property type="nucleotide sequence ID" value="XM_024809509.1"/>
</dbReference>
<dbReference type="Pfam" id="PF00627">
    <property type="entry name" value="UBA"/>
    <property type="match status" value="1"/>
</dbReference>
<dbReference type="Gene3D" id="1.10.238.10">
    <property type="entry name" value="EF-hand"/>
    <property type="match status" value="3"/>
</dbReference>
<feature type="compositionally biased region" description="Low complexity" evidence="2">
    <location>
        <begin position="354"/>
        <end position="367"/>
    </location>
</feature>
<dbReference type="GeneID" id="36516700"/>
<gene>
    <name evidence="6" type="ORF">B9G98_02952</name>
</gene>
<feature type="compositionally biased region" description="Low complexity" evidence="2">
    <location>
        <begin position="384"/>
        <end position="393"/>
    </location>
</feature>
<feature type="domain" description="EF-hand" evidence="5">
    <location>
        <begin position="178"/>
        <end position="213"/>
    </location>
</feature>
<feature type="coiled-coil region" evidence="1">
    <location>
        <begin position="494"/>
        <end position="703"/>
    </location>
</feature>
<evidence type="ECO:0000259" key="4">
    <source>
        <dbReference type="PROSITE" id="PS50031"/>
    </source>
</evidence>
<proteinExistence type="predicted"/>
<feature type="compositionally biased region" description="Polar residues" evidence="2">
    <location>
        <begin position="844"/>
        <end position="856"/>
    </location>
</feature>
<feature type="domain" description="UBA" evidence="3">
    <location>
        <begin position="1016"/>
        <end position="1056"/>
    </location>
</feature>
<dbReference type="GO" id="GO:0016197">
    <property type="term" value="P:endosomal transport"/>
    <property type="evidence" value="ECO:0007669"/>
    <property type="project" value="TreeGrafter"/>
</dbReference>
<feature type="compositionally biased region" description="Acidic residues" evidence="2">
    <location>
        <begin position="959"/>
        <end position="978"/>
    </location>
</feature>